<dbReference type="PANTHER" id="PTHR13932">
    <property type="entry name" value="COPROPORPHYRINIGEN III OXIDASE"/>
    <property type="match status" value="1"/>
</dbReference>
<dbReference type="InterPro" id="IPR007197">
    <property type="entry name" value="rSAM"/>
</dbReference>
<dbReference type="SFLD" id="SFLDS00029">
    <property type="entry name" value="Radical_SAM"/>
    <property type="match status" value="1"/>
</dbReference>
<dbReference type="Gene3D" id="3.80.30.20">
    <property type="entry name" value="tm_1862 like domain"/>
    <property type="match status" value="1"/>
</dbReference>
<dbReference type="PROSITE" id="PS51918">
    <property type="entry name" value="RADICAL_SAM"/>
    <property type="match status" value="1"/>
</dbReference>
<sequence length="485" mass="55368">MKLSLIGHNHKYQIESLIKIFFPTVRFSDHDQSGTEKDWVITRKKQGKHHIYLLAIACLNGKKQAAHFVMAQDVSEQEARLQLCAALYLALSRLLNRQLPWGMMTGIRPVKTVHQLMEQGNSPEQVRKILKTKYFVSDEKIDLCLKTFSVQQRCFVMECQPKVFSLYISIPFCPTRCSYCSFVSQAIATKASIELMREYVKNLIAELAVTGEIVKNLGLKLESVYFGGGTPTALSAELLEELFVCIQKHFDLSQLSEYTVEAGRPDTITLEKLQVLKKYRVSRISINPQSFNDEVLRNVGRKHTAQDVIDCYQMARKLGISCINMDLIAGLPLESLESFQHSIDQAIALQPENITVHTLTIKRSSDFYAAGEKPNRNSLVAEMVSYAGNHLRQAGYMPYYLYRQKNMIDNLENVGYSKPGFESPYNVYIMEENQTILAVGAGAVTKLVDETGISRIFNYKYPYEYNNGFSEMIRRKQQVVNFYEK</sequence>
<dbReference type="SFLD" id="SFLDG01082">
    <property type="entry name" value="B12-binding_domain_containing"/>
    <property type="match status" value="1"/>
</dbReference>
<evidence type="ECO:0000259" key="1">
    <source>
        <dbReference type="PROSITE" id="PS51918"/>
    </source>
</evidence>
<dbReference type="Proteomes" id="UP000649151">
    <property type="component" value="Unassembled WGS sequence"/>
</dbReference>
<dbReference type="CDD" id="cd01335">
    <property type="entry name" value="Radical_SAM"/>
    <property type="match status" value="1"/>
</dbReference>
<protein>
    <submittedName>
        <fullName evidence="2">Coproporphyrinogen dehydrogenase HemZ</fullName>
        <ecNumber evidence="2">1.3.98.3</ecNumber>
    </submittedName>
</protein>
<dbReference type="InterPro" id="IPR006638">
    <property type="entry name" value="Elp3/MiaA/NifB-like_rSAM"/>
</dbReference>
<comment type="caution">
    <text evidence="2">The sequence shown here is derived from an EMBL/GenBank/DDBJ whole genome shotgun (WGS) entry which is preliminary data.</text>
</comment>
<dbReference type="SFLD" id="SFLDF00310">
    <property type="entry name" value="oxygen-independent_coproporphy"/>
    <property type="match status" value="1"/>
</dbReference>
<dbReference type="GO" id="GO:0051989">
    <property type="term" value="F:coproporphyrinogen dehydrogenase activity"/>
    <property type="evidence" value="ECO:0007669"/>
    <property type="project" value="UniProtKB-EC"/>
</dbReference>
<dbReference type="InterPro" id="IPR023995">
    <property type="entry name" value="HemZ"/>
</dbReference>
<dbReference type="PANTHER" id="PTHR13932:SF1">
    <property type="entry name" value="OXYGEN-INDEPENDENT COPROPORPHYRINOGEN-III OXIDASE-LIKE PROTEIN HEMZ"/>
    <property type="match status" value="1"/>
</dbReference>
<dbReference type="SFLD" id="SFLDG01065">
    <property type="entry name" value="anaerobic_coproporphyrinogen-I"/>
    <property type="match status" value="1"/>
</dbReference>
<dbReference type="SMART" id="SM00729">
    <property type="entry name" value="Elp3"/>
    <property type="match status" value="1"/>
</dbReference>
<name>A0ABR7ITX0_9CLOT</name>
<dbReference type="Pfam" id="PF04055">
    <property type="entry name" value="Radical_SAM"/>
    <property type="match status" value="1"/>
</dbReference>
<keyword evidence="2" id="KW-0560">Oxidoreductase</keyword>
<dbReference type="InterPro" id="IPR058240">
    <property type="entry name" value="rSAM_sf"/>
</dbReference>
<dbReference type="InterPro" id="IPR034505">
    <property type="entry name" value="Coproporphyrinogen-III_oxidase"/>
</dbReference>
<feature type="domain" description="Radical SAM core" evidence="1">
    <location>
        <begin position="158"/>
        <end position="403"/>
    </location>
</feature>
<keyword evidence="3" id="KW-1185">Reference proteome</keyword>
<evidence type="ECO:0000313" key="2">
    <source>
        <dbReference type="EMBL" id="MBC5788597.1"/>
    </source>
</evidence>
<gene>
    <name evidence="2" type="primary">hemZ</name>
    <name evidence="2" type="ORF">H8Z77_11335</name>
</gene>
<accession>A0ABR7ITX0</accession>
<dbReference type="RefSeq" id="WP_069987118.1">
    <property type="nucleotide sequence ID" value="NZ_JACOQK010000001.1"/>
</dbReference>
<dbReference type="EMBL" id="JACOQK010000001">
    <property type="protein sequence ID" value="MBC5788597.1"/>
    <property type="molecule type" value="Genomic_DNA"/>
</dbReference>
<dbReference type="InterPro" id="IPR023404">
    <property type="entry name" value="rSAM_horseshoe"/>
</dbReference>
<organism evidence="2 3">
    <name type="scientific">Clostridium facile</name>
    <dbReference type="NCBI Taxonomy" id="2763035"/>
    <lineage>
        <taxon>Bacteria</taxon>
        <taxon>Bacillati</taxon>
        <taxon>Bacillota</taxon>
        <taxon>Clostridia</taxon>
        <taxon>Eubacteriales</taxon>
        <taxon>Clostridiaceae</taxon>
        <taxon>Clostridium</taxon>
    </lineage>
</organism>
<dbReference type="NCBIfam" id="TIGR03994">
    <property type="entry name" value="rSAM_HemZ"/>
    <property type="match status" value="1"/>
</dbReference>
<evidence type="ECO:0000313" key="3">
    <source>
        <dbReference type="Proteomes" id="UP000649151"/>
    </source>
</evidence>
<dbReference type="SUPFAM" id="SSF102114">
    <property type="entry name" value="Radical SAM enzymes"/>
    <property type="match status" value="1"/>
</dbReference>
<dbReference type="EC" id="1.3.98.3" evidence="2"/>
<proteinExistence type="predicted"/>
<reference evidence="2 3" key="1">
    <citation type="submission" date="2020-08" db="EMBL/GenBank/DDBJ databases">
        <title>Genome public.</title>
        <authorList>
            <person name="Liu C."/>
            <person name="Sun Q."/>
        </authorList>
    </citation>
    <scope>NUCLEOTIDE SEQUENCE [LARGE SCALE GENOMIC DNA]</scope>
    <source>
        <strain evidence="2 3">NSJ-27</strain>
    </source>
</reference>